<keyword evidence="1" id="KW-0472">Membrane</keyword>
<keyword evidence="1" id="KW-0812">Transmembrane</keyword>
<keyword evidence="1" id="KW-1133">Transmembrane helix</keyword>
<accession>A0ABR5ACD5</accession>
<keyword evidence="3" id="KW-1185">Reference proteome</keyword>
<dbReference type="RefSeq" id="WP_041051436.1">
    <property type="nucleotide sequence ID" value="NZ_JXAK01000065.1"/>
</dbReference>
<feature type="transmembrane region" description="Helical" evidence="1">
    <location>
        <begin position="69"/>
        <end position="89"/>
    </location>
</feature>
<evidence type="ECO:0000313" key="2">
    <source>
        <dbReference type="EMBL" id="KIL38343.1"/>
    </source>
</evidence>
<proteinExistence type="predicted"/>
<evidence type="ECO:0000256" key="1">
    <source>
        <dbReference type="SAM" id="Phobius"/>
    </source>
</evidence>
<dbReference type="EMBL" id="JXAK01000065">
    <property type="protein sequence ID" value="KIL38343.1"/>
    <property type="molecule type" value="Genomic_DNA"/>
</dbReference>
<dbReference type="Proteomes" id="UP000031967">
    <property type="component" value="Unassembled WGS sequence"/>
</dbReference>
<feature type="transmembrane region" description="Helical" evidence="1">
    <location>
        <begin position="101"/>
        <end position="120"/>
    </location>
</feature>
<feature type="transmembrane region" description="Helical" evidence="1">
    <location>
        <begin position="20"/>
        <end position="41"/>
    </location>
</feature>
<dbReference type="Pfam" id="PF07843">
    <property type="entry name" value="DUF1634"/>
    <property type="match status" value="1"/>
</dbReference>
<sequence length="122" mass="13454">MNAKEKEKDVSDVELAVSRWLRIGVYVSATVIIFGLILFFVRGSSGYQGDAYPNSLPDIVRGIMALRPYAVIMLGIILLILTPVLRVAISVWVFKREGDKLYVGITSIVLVILIVSFLLGKA</sequence>
<dbReference type="InterPro" id="IPR012861">
    <property type="entry name" value="DUF1634"/>
</dbReference>
<protein>
    <submittedName>
        <fullName evidence="2">Membrane protein</fullName>
    </submittedName>
</protein>
<evidence type="ECO:0000313" key="3">
    <source>
        <dbReference type="Proteomes" id="UP000031967"/>
    </source>
</evidence>
<name>A0ABR5ACD5_9BACL</name>
<reference evidence="2 3" key="1">
    <citation type="submission" date="2014-12" db="EMBL/GenBank/DDBJ databases">
        <title>Draft genome sequence of Paenibacillus kamchatkensis strain B-2647.</title>
        <authorList>
            <person name="Karlyshev A.V."/>
            <person name="Kudryashova E.B."/>
        </authorList>
    </citation>
    <scope>NUCLEOTIDE SEQUENCE [LARGE SCALE GENOMIC DNA]</scope>
    <source>
        <strain evidence="2 3">VKM B-2647</strain>
    </source>
</reference>
<comment type="caution">
    <text evidence="2">The sequence shown here is derived from an EMBL/GenBank/DDBJ whole genome shotgun (WGS) entry which is preliminary data.</text>
</comment>
<organism evidence="2 3">
    <name type="scientific">Gordoniibacillus kamchatkensis</name>
    <dbReference type="NCBI Taxonomy" id="1590651"/>
    <lineage>
        <taxon>Bacteria</taxon>
        <taxon>Bacillati</taxon>
        <taxon>Bacillota</taxon>
        <taxon>Bacilli</taxon>
        <taxon>Bacillales</taxon>
        <taxon>Paenibacillaceae</taxon>
        <taxon>Gordoniibacillus</taxon>
    </lineage>
</organism>
<gene>
    <name evidence="2" type="ORF">SD70_26990</name>
</gene>